<keyword evidence="2" id="KW-1185">Reference proteome</keyword>
<reference evidence="1" key="1">
    <citation type="submission" date="2020-05" db="EMBL/GenBank/DDBJ databases">
        <title>Mycena genomes resolve the evolution of fungal bioluminescence.</title>
        <authorList>
            <person name="Tsai I.J."/>
        </authorList>
    </citation>
    <scope>NUCLEOTIDE SEQUENCE</scope>
    <source>
        <strain evidence="1">171206Taipei</strain>
    </source>
</reference>
<dbReference type="RefSeq" id="XP_037220380.1">
    <property type="nucleotide sequence ID" value="XM_037362459.1"/>
</dbReference>
<dbReference type="AlphaFoldDB" id="A0A8H6W6H0"/>
<dbReference type="EMBL" id="JACAZF010000005">
    <property type="protein sequence ID" value="KAF7303408.1"/>
    <property type="molecule type" value="Genomic_DNA"/>
</dbReference>
<dbReference type="OrthoDB" id="3232239at2759"/>
<name>A0A8H6W6H0_9AGAR</name>
<proteinExistence type="predicted"/>
<dbReference type="GeneID" id="59344975"/>
<protein>
    <submittedName>
        <fullName evidence="1">Uncharacterized protein</fullName>
    </submittedName>
</protein>
<organism evidence="1 2">
    <name type="scientific">Mycena indigotica</name>
    <dbReference type="NCBI Taxonomy" id="2126181"/>
    <lineage>
        <taxon>Eukaryota</taxon>
        <taxon>Fungi</taxon>
        <taxon>Dikarya</taxon>
        <taxon>Basidiomycota</taxon>
        <taxon>Agaricomycotina</taxon>
        <taxon>Agaricomycetes</taxon>
        <taxon>Agaricomycetidae</taxon>
        <taxon>Agaricales</taxon>
        <taxon>Marasmiineae</taxon>
        <taxon>Mycenaceae</taxon>
        <taxon>Mycena</taxon>
    </lineage>
</organism>
<accession>A0A8H6W6H0</accession>
<dbReference type="Proteomes" id="UP000636479">
    <property type="component" value="Unassembled WGS sequence"/>
</dbReference>
<comment type="caution">
    <text evidence="1">The sequence shown here is derived from an EMBL/GenBank/DDBJ whole genome shotgun (WGS) entry which is preliminary data.</text>
</comment>
<evidence type="ECO:0000313" key="2">
    <source>
        <dbReference type="Proteomes" id="UP000636479"/>
    </source>
</evidence>
<evidence type="ECO:0000313" key="1">
    <source>
        <dbReference type="EMBL" id="KAF7303408.1"/>
    </source>
</evidence>
<sequence length="411" mass="46600">MPPCPPELIHIIATSAAPSTLFALCLVSHSARSEAERVLYASIDLTECSRRVLRAWFRTMKRRKHLYPVVRKLSIRLLRDLETDDGVTIACILKLCINLKDLSILHPTRHFPTAGTNSRVATNQEEVCYWYWLILEAPFRLERFRCTGLRFQIADTTDPAPPPQSIRGFWAVQSSLRVLSLPDEYKFPISATDLTECPAYLAGVEVLETTVTGFLPPFILRPIRVLQLHVSCFHSSDENHNVFTCIALHKATLERLNIIAHGEHSLTHLTFLTAEAHPKLRHLAITQPPLLTPGQHEAERKHDLVTSGWNGLGRLARLETLVLQLRRRAHPPALSIALLDSDATFNLTQSSSVRRFGRALLQHCLPSLQRLEIGVDVGMPVSYVFTREAGEIYERTVDGWEWDAEREFLSY</sequence>
<gene>
    <name evidence="1" type="ORF">MIND_00569300</name>
</gene>